<feature type="transmembrane region" description="Helical" evidence="6">
    <location>
        <begin position="152"/>
        <end position="169"/>
    </location>
</feature>
<evidence type="ECO:0000256" key="6">
    <source>
        <dbReference type="SAM" id="Phobius"/>
    </source>
</evidence>
<feature type="transmembrane region" description="Helical" evidence="6">
    <location>
        <begin position="181"/>
        <end position="201"/>
    </location>
</feature>
<keyword evidence="9" id="KW-1185">Reference proteome</keyword>
<dbReference type="EMBL" id="CAICTM010000521">
    <property type="protein sequence ID" value="CAB9512168.1"/>
    <property type="molecule type" value="Genomic_DNA"/>
</dbReference>
<dbReference type="PANTHER" id="PTHR28018">
    <property type="entry name" value="RESPIRATORY SUPERCOMPLEX FACTOR 2, MITOCHONDRIAL"/>
    <property type="match status" value="1"/>
</dbReference>
<dbReference type="PROSITE" id="PS51503">
    <property type="entry name" value="HIG1"/>
    <property type="match status" value="1"/>
</dbReference>
<dbReference type="InterPro" id="IPR007667">
    <property type="entry name" value="Hypoxia_induced_domain"/>
</dbReference>
<dbReference type="Pfam" id="PF04588">
    <property type="entry name" value="HIG_1_N"/>
    <property type="match status" value="1"/>
</dbReference>
<evidence type="ECO:0000256" key="2">
    <source>
        <dbReference type="ARBA" id="ARBA00022692"/>
    </source>
</evidence>
<feature type="transmembrane region" description="Helical" evidence="6">
    <location>
        <begin position="21"/>
        <end position="40"/>
    </location>
</feature>
<dbReference type="AlphaFoldDB" id="A0A9N8HEL9"/>
<evidence type="ECO:0000313" key="8">
    <source>
        <dbReference type="EMBL" id="CAB9512168.1"/>
    </source>
</evidence>
<keyword evidence="2 6" id="KW-0812">Transmembrane</keyword>
<dbReference type="Proteomes" id="UP001153069">
    <property type="component" value="Unassembled WGS sequence"/>
</dbReference>
<dbReference type="PANTHER" id="PTHR28018:SF3">
    <property type="entry name" value="RESPIRATORY SUPERCOMPLEX FACTOR 2, MITOCHONDRIAL"/>
    <property type="match status" value="1"/>
</dbReference>
<feature type="transmembrane region" description="Helical" evidence="6">
    <location>
        <begin position="52"/>
        <end position="71"/>
    </location>
</feature>
<proteinExistence type="predicted"/>
<name>A0A9N8HEL9_9STRA</name>
<dbReference type="GO" id="GO:0033617">
    <property type="term" value="P:mitochondrial respiratory chain complex IV assembly"/>
    <property type="evidence" value="ECO:0007669"/>
    <property type="project" value="TreeGrafter"/>
</dbReference>
<evidence type="ECO:0000256" key="3">
    <source>
        <dbReference type="ARBA" id="ARBA00022989"/>
    </source>
</evidence>
<keyword evidence="3 6" id="KW-1133">Transmembrane helix</keyword>
<keyword evidence="4 6" id="KW-0472">Membrane</keyword>
<dbReference type="OrthoDB" id="36576at2759"/>
<evidence type="ECO:0000313" key="9">
    <source>
        <dbReference type="Proteomes" id="UP001153069"/>
    </source>
</evidence>
<accession>A0A9N8HEL9</accession>
<organism evidence="8 9">
    <name type="scientific">Seminavis robusta</name>
    <dbReference type="NCBI Taxonomy" id="568900"/>
    <lineage>
        <taxon>Eukaryota</taxon>
        <taxon>Sar</taxon>
        <taxon>Stramenopiles</taxon>
        <taxon>Ochrophyta</taxon>
        <taxon>Bacillariophyta</taxon>
        <taxon>Bacillariophyceae</taxon>
        <taxon>Bacillariophycidae</taxon>
        <taxon>Naviculales</taxon>
        <taxon>Naviculaceae</taxon>
        <taxon>Seminavis</taxon>
    </lineage>
</organism>
<sequence>MPSLTPDTRKEEVSNDAMKEGLLNGLFTLIPTTGAMYVAVKQSPWLRRSTNMQARTALCIMPALFVFGFTAEEKVVHRMREIAKENQHSHDSVAWAERRLTKRTGPLAEQQEELNALYRRAVYESGVRVVPGNQLSVHHIAANYVAENPFKVLASLAVPGVAWIFYGRAGQEHLTFSMKVMHTRVFGQFATISMLLGVMGFKEFMDHNGRFITEAQAEARVEEMQDLRDQMLKRLEASNMAQKAYDDAIQQAHKEDVQEGHAVEHKKVHHKKKQHNDNQEVHATSTTMAHSPKA</sequence>
<feature type="domain" description="HIG1" evidence="7">
    <location>
        <begin position="122"/>
        <end position="213"/>
    </location>
</feature>
<evidence type="ECO:0000256" key="1">
    <source>
        <dbReference type="ARBA" id="ARBA00004173"/>
    </source>
</evidence>
<evidence type="ECO:0000259" key="7">
    <source>
        <dbReference type="PROSITE" id="PS51503"/>
    </source>
</evidence>
<evidence type="ECO:0000256" key="5">
    <source>
        <dbReference type="SAM" id="MobiDB-lite"/>
    </source>
</evidence>
<gene>
    <name evidence="8" type="ORF">SEMRO_522_G159550.1</name>
</gene>
<feature type="region of interest" description="Disordered" evidence="5">
    <location>
        <begin position="252"/>
        <end position="294"/>
    </location>
</feature>
<reference evidence="8" key="1">
    <citation type="submission" date="2020-06" db="EMBL/GenBank/DDBJ databases">
        <authorList>
            <consortium name="Plant Systems Biology data submission"/>
        </authorList>
    </citation>
    <scope>NUCLEOTIDE SEQUENCE</scope>
    <source>
        <strain evidence="8">D6</strain>
    </source>
</reference>
<feature type="compositionally biased region" description="Basic and acidic residues" evidence="5">
    <location>
        <begin position="252"/>
        <end position="265"/>
    </location>
</feature>
<evidence type="ECO:0000256" key="4">
    <source>
        <dbReference type="ARBA" id="ARBA00023136"/>
    </source>
</evidence>
<comment type="caution">
    <text evidence="8">The sequence shown here is derived from an EMBL/GenBank/DDBJ whole genome shotgun (WGS) entry which is preliminary data.</text>
</comment>
<dbReference type="GO" id="GO:0005739">
    <property type="term" value="C:mitochondrion"/>
    <property type="evidence" value="ECO:0007669"/>
    <property type="project" value="UniProtKB-SubCell"/>
</dbReference>
<dbReference type="InterPro" id="IPR040153">
    <property type="entry name" value="Rcf2"/>
</dbReference>
<feature type="compositionally biased region" description="Polar residues" evidence="5">
    <location>
        <begin position="281"/>
        <end position="294"/>
    </location>
</feature>
<comment type="subcellular location">
    <subcellularLocation>
        <location evidence="1">Mitochondrion</location>
    </subcellularLocation>
</comment>
<protein>
    <submittedName>
        <fullName evidence="8">Hypoxia induced protein conserved region</fullName>
    </submittedName>
</protein>